<dbReference type="AlphaFoldDB" id="A0AA36FDD8"/>
<dbReference type="Gene3D" id="3.30.420.10">
    <property type="entry name" value="Ribonuclease H-like superfamily/Ribonuclease H"/>
    <property type="match status" value="1"/>
</dbReference>
<dbReference type="GO" id="GO:0003676">
    <property type="term" value="F:nucleic acid binding"/>
    <property type="evidence" value="ECO:0007669"/>
    <property type="project" value="InterPro"/>
</dbReference>
<name>A0AA36FDD8_OCTVU</name>
<evidence type="ECO:0000313" key="2">
    <source>
        <dbReference type="Proteomes" id="UP001162480"/>
    </source>
</evidence>
<reference evidence="1" key="1">
    <citation type="submission" date="2023-08" db="EMBL/GenBank/DDBJ databases">
        <authorList>
            <person name="Alioto T."/>
            <person name="Alioto T."/>
            <person name="Gomez Garrido J."/>
        </authorList>
    </citation>
    <scope>NUCLEOTIDE SEQUENCE</scope>
</reference>
<keyword evidence="2" id="KW-1185">Reference proteome</keyword>
<dbReference type="EMBL" id="OX597828">
    <property type="protein sequence ID" value="CAI9734090.1"/>
    <property type="molecule type" value="Genomic_DNA"/>
</dbReference>
<gene>
    <name evidence="1" type="ORF">OCTVUL_1B031020</name>
</gene>
<dbReference type="InterPro" id="IPR036397">
    <property type="entry name" value="RNaseH_sf"/>
</dbReference>
<evidence type="ECO:0008006" key="3">
    <source>
        <dbReference type="Google" id="ProtNLM"/>
    </source>
</evidence>
<organism evidence="1 2">
    <name type="scientific">Octopus vulgaris</name>
    <name type="common">Common octopus</name>
    <dbReference type="NCBI Taxonomy" id="6645"/>
    <lineage>
        <taxon>Eukaryota</taxon>
        <taxon>Metazoa</taxon>
        <taxon>Spiralia</taxon>
        <taxon>Lophotrochozoa</taxon>
        <taxon>Mollusca</taxon>
        <taxon>Cephalopoda</taxon>
        <taxon>Coleoidea</taxon>
        <taxon>Octopodiformes</taxon>
        <taxon>Octopoda</taxon>
        <taxon>Incirrata</taxon>
        <taxon>Octopodidae</taxon>
        <taxon>Octopus</taxon>
    </lineage>
</organism>
<protein>
    <recommendedName>
        <fullName evidence="3">Tc1-like transposase DDE domain-containing protein</fullName>
    </recommendedName>
</protein>
<sequence>MHSKNPASVMVFGAVANDGKLMRLHFIEAVLKINTAEYLKILEVLLPWIRKHYEASGIMFVQDSATDHFSKRVQEFLKKELPVFVPKDIWPDSNPCEFWLWSAAEAISNITSHKCVSVLKASIKGAFSKMKKKK</sequence>
<evidence type="ECO:0000313" key="1">
    <source>
        <dbReference type="EMBL" id="CAI9734090.1"/>
    </source>
</evidence>
<dbReference type="Proteomes" id="UP001162480">
    <property type="component" value="Chromosome 15"/>
</dbReference>
<accession>A0AA36FDD8</accession>
<proteinExistence type="predicted"/>